<reference evidence="3 4" key="1">
    <citation type="submission" date="2020-07" db="EMBL/GenBank/DDBJ databases">
        <title>Halosimplex litoreum sp. nov. and Halosimplex rubrum sp. nov., isolated from different salt environments.</title>
        <authorList>
            <person name="Cui H."/>
        </authorList>
    </citation>
    <scope>NUCLEOTIDE SEQUENCE [LARGE SCALE GENOMIC DNA]</scope>
    <source>
        <strain evidence="3 4">R2</strain>
    </source>
</reference>
<name>A0A7D5P690_9EURY</name>
<dbReference type="RefSeq" id="WP_179920013.1">
    <property type="nucleotide sequence ID" value="NZ_CP058909.1"/>
</dbReference>
<dbReference type="AlphaFoldDB" id="A0A7D5P690"/>
<feature type="transmembrane region" description="Helical" evidence="1">
    <location>
        <begin position="20"/>
        <end position="41"/>
    </location>
</feature>
<dbReference type="OrthoDB" id="300879at2157"/>
<dbReference type="GO" id="GO:0004180">
    <property type="term" value="F:carboxypeptidase activity"/>
    <property type="evidence" value="ECO:0007669"/>
    <property type="project" value="UniProtKB-KW"/>
</dbReference>
<keyword evidence="1" id="KW-1133">Transmembrane helix</keyword>
<dbReference type="GeneID" id="56081013"/>
<dbReference type="InterPro" id="IPR008964">
    <property type="entry name" value="Invasin/intimin_cell_adhesion"/>
</dbReference>
<dbReference type="SUPFAM" id="SSF49373">
    <property type="entry name" value="Invasin/intimin cell-adhesion fragments"/>
    <property type="match status" value="1"/>
</dbReference>
<dbReference type="Proteomes" id="UP000509346">
    <property type="component" value="Chromosome"/>
</dbReference>
<gene>
    <name evidence="3" type="ORF">HZS54_00450</name>
</gene>
<dbReference type="EMBL" id="CP058909">
    <property type="protein sequence ID" value="QLH80181.1"/>
    <property type="molecule type" value="Genomic_DNA"/>
</dbReference>
<evidence type="ECO:0000259" key="2">
    <source>
        <dbReference type="Pfam" id="PF24107"/>
    </source>
</evidence>
<keyword evidence="1" id="KW-0812">Transmembrane</keyword>
<keyword evidence="3" id="KW-0121">Carboxypeptidase</keyword>
<evidence type="ECO:0000313" key="3">
    <source>
        <dbReference type="EMBL" id="QLH80181.1"/>
    </source>
</evidence>
<protein>
    <submittedName>
        <fullName evidence="3">Carboxypeptidase regulatory-like domain-containing protein</fullName>
    </submittedName>
</protein>
<keyword evidence="1" id="KW-0472">Membrane</keyword>
<dbReference type="Gene3D" id="2.60.40.10">
    <property type="entry name" value="Immunoglobulins"/>
    <property type="match status" value="1"/>
</dbReference>
<dbReference type="Pfam" id="PF24107">
    <property type="entry name" value="DUF7382"/>
    <property type="match status" value="1"/>
</dbReference>
<keyword evidence="4" id="KW-1185">Reference proteome</keyword>
<proteinExistence type="predicted"/>
<dbReference type="InterPro" id="IPR013783">
    <property type="entry name" value="Ig-like_fold"/>
</dbReference>
<keyword evidence="3" id="KW-0378">Hydrolase</keyword>
<keyword evidence="3" id="KW-0645">Protease</keyword>
<organism evidence="3 4">
    <name type="scientific">Halosimplex pelagicum</name>
    <dbReference type="NCBI Taxonomy" id="869886"/>
    <lineage>
        <taxon>Archaea</taxon>
        <taxon>Methanobacteriati</taxon>
        <taxon>Methanobacteriota</taxon>
        <taxon>Stenosarchaea group</taxon>
        <taxon>Halobacteria</taxon>
        <taxon>Halobacteriales</taxon>
        <taxon>Haloarculaceae</taxon>
        <taxon>Halosimplex</taxon>
    </lineage>
</organism>
<feature type="domain" description="DUF7382" evidence="2">
    <location>
        <begin position="44"/>
        <end position="107"/>
    </location>
</feature>
<evidence type="ECO:0000256" key="1">
    <source>
        <dbReference type="SAM" id="Phobius"/>
    </source>
</evidence>
<accession>A0A7D5P690</accession>
<dbReference type="KEGG" id="hpel:HZS54_00450"/>
<dbReference type="InterPro" id="IPR055806">
    <property type="entry name" value="DUF7382"/>
</dbReference>
<sequence length="149" mass="15023">MEPRALAGDERAIEGLPIRLVIALVVGVASLSVMMNTLGGIQTLGVTELDVKPTPEVIDEASTDLTVEVVSPNGDRIANATVVASGGTATLGSVATARTDANGTATLSLSPSLGPNQQEGTIQFDVKPPAGGQYADERGNTEVLVVAGG</sequence>
<evidence type="ECO:0000313" key="4">
    <source>
        <dbReference type="Proteomes" id="UP000509346"/>
    </source>
</evidence>